<dbReference type="RefSeq" id="XP_036363933.1">
    <property type="nucleotide sequence ID" value="XM_036508040.1"/>
</dbReference>
<protein>
    <submittedName>
        <fullName evidence="2">Uncharacterized protein LOC118765659 isoform X1</fullName>
    </submittedName>
    <submittedName>
        <fullName evidence="3">Uncharacterized protein LOC118765659 isoform X2</fullName>
    </submittedName>
</protein>
<dbReference type="RefSeq" id="XP_036363934.1">
    <property type="nucleotide sequence ID" value="XM_036508041.1"/>
</dbReference>
<dbReference type="AlphaFoldDB" id="A0A7E6F8S2"/>
<dbReference type="SUPFAM" id="SSF55770">
    <property type="entry name" value="Profilin (actin-binding protein)"/>
    <property type="match status" value="1"/>
</dbReference>
<name>A0A7E6F8S2_9MOLL</name>
<accession>A0A7E6F8S2</accession>
<dbReference type="Gene3D" id="3.30.450.30">
    <property type="entry name" value="Dynein light chain 2a, cytoplasmic"/>
    <property type="match status" value="1"/>
</dbReference>
<evidence type="ECO:0000313" key="2">
    <source>
        <dbReference type="RefSeq" id="XP_036363933.1"/>
    </source>
</evidence>
<sequence length="140" mass="16331">MHDIVFVPIGYLTKTVAWKKWLHHVVKKLRNWELKEGAIVCKNGNVIAASPQFHINMNEFKEIICCFVYQDVEMVSLMGITYCIKSISDSQLIAFNGKHYLIVSQTESMFIFFKCTTKLKSILVADWLKKTAQKIQERHY</sequence>
<evidence type="ECO:0000313" key="1">
    <source>
        <dbReference type="Proteomes" id="UP000515154"/>
    </source>
</evidence>
<gene>
    <name evidence="2 3" type="primary">LOC118765659</name>
</gene>
<reference evidence="2 3" key="1">
    <citation type="submission" date="2025-08" db="UniProtKB">
        <authorList>
            <consortium name="RefSeq"/>
        </authorList>
    </citation>
    <scope>IDENTIFICATION</scope>
</reference>
<proteinExistence type="predicted"/>
<dbReference type="InterPro" id="IPR048278">
    <property type="entry name" value="PFN"/>
</dbReference>
<dbReference type="InterPro" id="IPR036140">
    <property type="entry name" value="PFN_sf"/>
</dbReference>
<dbReference type="Proteomes" id="UP000515154">
    <property type="component" value="Linkage group LG12"/>
</dbReference>
<dbReference type="Pfam" id="PF00235">
    <property type="entry name" value="Profilin"/>
    <property type="match status" value="1"/>
</dbReference>
<dbReference type="KEGG" id="osn:118765659"/>
<keyword evidence="1" id="KW-1185">Reference proteome</keyword>
<dbReference type="GO" id="GO:0003779">
    <property type="term" value="F:actin binding"/>
    <property type="evidence" value="ECO:0007669"/>
    <property type="project" value="InterPro"/>
</dbReference>
<evidence type="ECO:0000313" key="3">
    <source>
        <dbReference type="RefSeq" id="XP_036363934.1"/>
    </source>
</evidence>
<organism evidence="1 2">
    <name type="scientific">Octopus sinensis</name>
    <name type="common">East Asian common octopus</name>
    <dbReference type="NCBI Taxonomy" id="2607531"/>
    <lineage>
        <taxon>Eukaryota</taxon>
        <taxon>Metazoa</taxon>
        <taxon>Spiralia</taxon>
        <taxon>Lophotrochozoa</taxon>
        <taxon>Mollusca</taxon>
        <taxon>Cephalopoda</taxon>
        <taxon>Coleoidea</taxon>
        <taxon>Octopodiformes</taxon>
        <taxon>Octopoda</taxon>
        <taxon>Incirrata</taxon>
        <taxon>Octopodidae</taxon>
        <taxon>Octopus</taxon>
    </lineage>
</organism>